<dbReference type="EMBL" id="JACHXR010000007">
    <property type="protein sequence ID" value="MBB3231721.1"/>
    <property type="molecule type" value="Genomic_DNA"/>
</dbReference>
<dbReference type="RefSeq" id="WP_183384197.1">
    <property type="nucleotide sequence ID" value="NZ_JACHXR010000007.1"/>
</dbReference>
<sequence>MAIDRRTILAAIAAETAERSGPMPAWLVPIAVNAKSKAEQNAVDAELVALRAAGLIDYHRDGGTGSGLELTAEGRQALKDLNQGKPEITPQPKAEPKVKPDAARRQSAVSAVDQSPVPPKKLGQYASKPLTRQGSEVDESSPAPAPAPPPPPPEPPAPPADPERVDPEHQPELAVLLCDMAGHLADGLRSARIAGDLEQTQRLSQLARRLQRHTGGPRP</sequence>
<keyword evidence="3" id="KW-1185">Reference proteome</keyword>
<evidence type="ECO:0000256" key="1">
    <source>
        <dbReference type="SAM" id="MobiDB-lite"/>
    </source>
</evidence>
<dbReference type="Proteomes" id="UP000518892">
    <property type="component" value="Unassembled WGS sequence"/>
</dbReference>
<feature type="compositionally biased region" description="Basic and acidic residues" evidence="1">
    <location>
        <begin position="161"/>
        <end position="171"/>
    </location>
</feature>
<feature type="compositionally biased region" description="Pro residues" evidence="1">
    <location>
        <begin position="143"/>
        <end position="160"/>
    </location>
</feature>
<feature type="compositionally biased region" description="Basic and acidic residues" evidence="1">
    <location>
        <begin position="94"/>
        <end position="104"/>
    </location>
</feature>
<evidence type="ECO:0000313" key="3">
    <source>
        <dbReference type="Proteomes" id="UP000518892"/>
    </source>
</evidence>
<name>A0A7W5EW10_9GAMM</name>
<dbReference type="AlphaFoldDB" id="A0A7W5EW10"/>
<protein>
    <submittedName>
        <fullName evidence="2">Uncharacterized protein</fullName>
    </submittedName>
</protein>
<feature type="region of interest" description="Disordered" evidence="1">
    <location>
        <begin position="81"/>
        <end position="172"/>
    </location>
</feature>
<proteinExistence type="predicted"/>
<reference evidence="2 3" key="1">
    <citation type="submission" date="2020-08" db="EMBL/GenBank/DDBJ databases">
        <title>Genomic Encyclopedia of Type Strains, Phase III (KMG-III): the genomes of soil and plant-associated and newly described type strains.</title>
        <authorList>
            <person name="Whitman W."/>
        </authorList>
    </citation>
    <scope>NUCLEOTIDE SEQUENCE [LARGE SCALE GENOMIC DNA]</scope>
    <source>
        <strain evidence="2 3">CECT 7744</strain>
    </source>
</reference>
<accession>A0A7W5EW10</accession>
<comment type="caution">
    <text evidence="2">The sequence shown here is derived from an EMBL/GenBank/DDBJ whole genome shotgun (WGS) entry which is preliminary data.</text>
</comment>
<organism evidence="2 3">
    <name type="scientific">Halomonas stenophila</name>
    <dbReference type="NCBI Taxonomy" id="795312"/>
    <lineage>
        <taxon>Bacteria</taxon>
        <taxon>Pseudomonadati</taxon>
        <taxon>Pseudomonadota</taxon>
        <taxon>Gammaproteobacteria</taxon>
        <taxon>Oceanospirillales</taxon>
        <taxon>Halomonadaceae</taxon>
        <taxon>Halomonas</taxon>
    </lineage>
</organism>
<evidence type="ECO:0000313" key="2">
    <source>
        <dbReference type="EMBL" id="MBB3231721.1"/>
    </source>
</evidence>
<gene>
    <name evidence="2" type="ORF">FHR97_002580</name>
</gene>